<comment type="caution">
    <text evidence="3">The sequence shown here is derived from an EMBL/GenBank/DDBJ whole genome shotgun (WGS) entry which is preliminary data.</text>
</comment>
<dbReference type="GO" id="GO:0003677">
    <property type="term" value="F:DNA binding"/>
    <property type="evidence" value="ECO:0007669"/>
    <property type="project" value="InterPro"/>
</dbReference>
<dbReference type="RefSeq" id="WP_095999675.1">
    <property type="nucleotide sequence ID" value="NZ_NSLI01000007.1"/>
</dbReference>
<feature type="region of interest" description="Disordered" evidence="2">
    <location>
        <begin position="53"/>
        <end position="80"/>
    </location>
</feature>
<feature type="region of interest" description="Disordered" evidence="2">
    <location>
        <begin position="129"/>
        <end position="181"/>
    </location>
</feature>
<evidence type="ECO:0000313" key="3">
    <source>
        <dbReference type="EMBL" id="PAX06384.1"/>
    </source>
</evidence>
<dbReference type="InterPro" id="IPR008807">
    <property type="entry name" value="ROS_MUCR"/>
</dbReference>
<proteinExistence type="inferred from homology"/>
<dbReference type="EMBL" id="NSLI01000007">
    <property type="protein sequence ID" value="PAX06384.1"/>
    <property type="molecule type" value="Genomic_DNA"/>
</dbReference>
<evidence type="ECO:0000256" key="1">
    <source>
        <dbReference type="ARBA" id="ARBA00007031"/>
    </source>
</evidence>
<sequence length="181" mass="19278">MDDAVPPLASSPLELAAELTVAWLANPNTRASADEVPAFLRRMHVSVAELAGGRTGQGVPEQAEAAPVEHRPAVSARKSLSSPDHIISMIDGKPYRTLRRHLATHGLTPAEYRARYGLKPDYPMVAPSYSASRRDLAHRTGLGRKPKGGAAEGNGAPAASDPQEAATQPAKRRKLKLPEPS</sequence>
<name>A0A2A2SAQ4_9SPHN</name>
<evidence type="ECO:0000313" key="4">
    <source>
        <dbReference type="Proteomes" id="UP000218151"/>
    </source>
</evidence>
<dbReference type="Gene3D" id="1.10.10.1550">
    <property type="entry name" value="ROS/MUCR transcriptional regulator protein"/>
    <property type="match status" value="1"/>
</dbReference>
<organism evidence="3 4">
    <name type="scientific">Sphingomonas lenta</name>
    <dbReference type="NCBI Taxonomy" id="1141887"/>
    <lineage>
        <taxon>Bacteria</taxon>
        <taxon>Pseudomonadati</taxon>
        <taxon>Pseudomonadota</taxon>
        <taxon>Alphaproteobacteria</taxon>
        <taxon>Sphingomonadales</taxon>
        <taxon>Sphingomonadaceae</taxon>
        <taxon>Sphingomonas</taxon>
    </lineage>
</organism>
<keyword evidence="4" id="KW-1185">Reference proteome</keyword>
<evidence type="ECO:0000256" key="2">
    <source>
        <dbReference type="SAM" id="MobiDB-lite"/>
    </source>
</evidence>
<comment type="similarity">
    <text evidence="1">Belongs to the ros/MucR family.</text>
</comment>
<accession>A0A2A2SAQ4</accession>
<dbReference type="AlphaFoldDB" id="A0A2A2SAQ4"/>
<reference evidence="4" key="1">
    <citation type="submission" date="2017-09" db="EMBL/GenBank/DDBJ databases">
        <authorList>
            <person name="Feng G."/>
            <person name="Zhu H."/>
        </authorList>
    </citation>
    <scope>NUCLEOTIDE SEQUENCE [LARGE SCALE GENOMIC DNA]</scope>
    <source>
        <strain evidence="4">1PNM-20</strain>
    </source>
</reference>
<dbReference type="GO" id="GO:0006355">
    <property type="term" value="P:regulation of DNA-templated transcription"/>
    <property type="evidence" value="ECO:0007669"/>
    <property type="project" value="InterPro"/>
</dbReference>
<dbReference type="Proteomes" id="UP000218151">
    <property type="component" value="Unassembled WGS sequence"/>
</dbReference>
<protein>
    <submittedName>
        <fullName evidence="3">Transcriptional regulator</fullName>
    </submittedName>
</protein>
<dbReference type="OrthoDB" id="9809693at2"/>
<gene>
    <name evidence="3" type="ORF">CKY28_17430</name>
</gene>
<dbReference type="GO" id="GO:0008270">
    <property type="term" value="F:zinc ion binding"/>
    <property type="evidence" value="ECO:0007669"/>
    <property type="project" value="InterPro"/>
</dbReference>
<dbReference type="Pfam" id="PF05443">
    <property type="entry name" value="ROS_MUCR"/>
    <property type="match status" value="1"/>
</dbReference>
<dbReference type="InterPro" id="IPR041920">
    <property type="entry name" value="ROS/MUCR_sf"/>
</dbReference>